<dbReference type="EMBL" id="AEWX01000027">
    <property type="protein sequence ID" value="EGC19433.1"/>
    <property type="molecule type" value="Genomic_DNA"/>
</dbReference>
<reference evidence="2 3" key="1">
    <citation type="submission" date="2011-01" db="EMBL/GenBank/DDBJ databases">
        <authorList>
            <person name="Muzny D."/>
            <person name="Qin X."/>
            <person name="Deng J."/>
            <person name="Jiang H."/>
            <person name="Liu Y."/>
            <person name="Qu J."/>
            <person name="Song X.-Z."/>
            <person name="Zhang L."/>
            <person name="Thornton R."/>
            <person name="Coyle M."/>
            <person name="Francisco L."/>
            <person name="Jackson L."/>
            <person name="Javaid M."/>
            <person name="Korchina V."/>
            <person name="Kovar C."/>
            <person name="Mata R."/>
            <person name="Mathew T."/>
            <person name="Ngo R."/>
            <person name="Nguyen L."/>
            <person name="Nguyen N."/>
            <person name="Okwuonu G."/>
            <person name="Ongeri F."/>
            <person name="Pham C."/>
            <person name="Simmons D."/>
            <person name="Wilczek-Boney K."/>
            <person name="Hale W."/>
            <person name="Jakkamsetti A."/>
            <person name="Pham P."/>
            <person name="Ruth R."/>
            <person name="San Lucas F."/>
            <person name="Warren J."/>
            <person name="Zhang J."/>
            <person name="Zhao Z."/>
            <person name="Zhou C."/>
            <person name="Zhu D."/>
            <person name="Lee S."/>
            <person name="Bess C."/>
            <person name="Blankenburg K."/>
            <person name="Forbes L."/>
            <person name="Fu Q."/>
            <person name="Gubbala S."/>
            <person name="Hirani K."/>
            <person name="Jayaseelan J.C."/>
            <person name="Lara F."/>
            <person name="Munidasa M."/>
            <person name="Palculict T."/>
            <person name="Patil S."/>
            <person name="Pu L.-L."/>
            <person name="Saada N."/>
            <person name="Tang L."/>
            <person name="Weissenberger G."/>
            <person name="Zhu Y."/>
            <person name="Hemphill L."/>
            <person name="Shang Y."/>
            <person name="Youmans B."/>
            <person name="Ayvaz T."/>
            <person name="Ross M."/>
            <person name="Santibanez J."/>
            <person name="Aqrawi P."/>
            <person name="Gross S."/>
            <person name="Joshi V."/>
            <person name="Fowler G."/>
            <person name="Nazareth L."/>
            <person name="Reid J."/>
            <person name="Worley K."/>
            <person name="Petrosino J."/>
            <person name="Highlander S."/>
            <person name="Gibbs R."/>
        </authorList>
    </citation>
    <scope>NUCLEOTIDE SEQUENCE [LARGE SCALE GENOMIC DNA]</scope>
    <source>
        <strain evidence="2 3">DSM 16608</strain>
    </source>
</reference>
<feature type="region of interest" description="Disordered" evidence="1">
    <location>
        <begin position="69"/>
        <end position="93"/>
    </location>
</feature>
<dbReference type="HOGENOM" id="CLU_2397179_0_0_10"/>
<sequence>MRDGHPHIGRSRDAGFFPVTILYRDLCRTPLRETLGKRKPVMIKCTVLMQIAFCRGLISEKEAVGEPVRKNLPDSNRLSVKAGGRHRPLMRRT</sequence>
<name>F0F8Q6_9BACT</name>
<accession>F0F8Q6</accession>
<gene>
    <name evidence="2" type="ORF">HMPREF9141_1973</name>
</gene>
<protein>
    <submittedName>
        <fullName evidence="2">Uncharacterized protein</fullName>
    </submittedName>
</protein>
<evidence type="ECO:0000313" key="2">
    <source>
        <dbReference type="EMBL" id="EGC19433.1"/>
    </source>
</evidence>
<evidence type="ECO:0000256" key="1">
    <source>
        <dbReference type="SAM" id="MobiDB-lite"/>
    </source>
</evidence>
<dbReference type="STRING" id="888743.HMPREF9141_1973"/>
<dbReference type="AlphaFoldDB" id="F0F8Q6"/>
<proteinExistence type="predicted"/>
<evidence type="ECO:0000313" key="3">
    <source>
        <dbReference type="Proteomes" id="UP000005697"/>
    </source>
</evidence>
<comment type="caution">
    <text evidence="2">The sequence shown here is derived from an EMBL/GenBank/DDBJ whole genome shotgun (WGS) entry which is preliminary data.</text>
</comment>
<feature type="compositionally biased region" description="Basic residues" evidence="1">
    <location>
        <begin position="83"/>
        <end position="93"/>
    </location>
</feature>
<organism evidence="2 3">
    <name type="scientific">Prevotella multiformis DSM 16608</name>
    <dbReference type="NCBI Taxonomy" id="888743"/>
    <lineage>
        <taxon>Bacteria</taxon>
        <taxon>Pseudomonadati</taxon>
        <taxon>Bacteroidota</taxon>
        <taxon>Bacteroidia</taxon>
        <taxon>Bacteroidales</taxon>
        <taxon>Prevotellaceae</taxon>
        <taxon>Prevotella</taxon>
    </lineage>
</organism>
<keyword evidence="3" id="KW-1185">Reference proteome</keyword>
<dbReference type="Proteomes" id="UP000005697">
    <property type="component" value="Unassembled WGS sequence"/>
</dbReference>